<proteinExistence type="inferred from homology"/>
<gene>
    <name evidence="6" type="ORF">NIES1031_03185</name>
</gene>
<dbReference type="AlphaFoldDB" id="A0A1U7HZ97"/>
<dbReference type="RefSeq" id="WP_073548062.1">
    <property type="nucleotide sequence ID" value="NZ_CAWMVK010000012.1"/>
</dbReference>
<organism evidence="6 7">
    <name type="scientific">Chroogloeocystis siderophila 5.2 s.c.1</name>
    <dbReference type="NCBI Taxonomy" id="247279"/>
    <lineage>
        <taxon>Bacteria</taxon>
        <taxon>Bacillati</taxon>
        <taxon>Cyanobacteriota</taxon>
        <taxon>Cyanophyceae</taxon>
        <taxon>Oscillatoriophycideae</taxon>
        <taxon>Chroococcales</taxon>
        <taxon>Chroococcaceae</taxon>
        <taxon>Chroogloeocystis</taxon>
    </lineage>
</organism>
<accession>A0A1U7HZ97</accession>
<dbReference type="EMBL" id="MRCC01000002">
    <property type="protein sequence ID" value="OKH28909.1"/>
    <property type="molecule type" value="Genomic_DNA"/>
</dbReference>
<dbReference type="InterPro" id="IPR039424">
    <property type="entry name" value="SBP_5"/>
</dbReference>
<dbReference type="OrthoDB" id="9796817at2"/>
<comment type="subcellular location">
    <subcellularLocation>
        <location evidence="1">Cell envelope</location>
    </subcellularLocation>
</comment>
<dbReference type="GO" id="GO:0015833">
    <property type="term" value="P:peptide transport"/>
    <property type="evidence" value="ECO:0007669"/>
    <property type="project" value="TreeGrafter"/>
</dbReference>
<evidence type="ECO:0000313" key="7">
    <source>
        <dbReference type="Proteomes" id="UP000185984"/>
    </source>
</evidence>
<evidence type="ECO:0000256" key="4">
    <source>
        <dbReference type="ARBA" id="ARBA00022729"/>
    </source>
</evidence>
<dbReference type="PANTHER" id="PTHR30290">
    <property type="entry name" value="PERIPLASMIC BINDING COMPONENT OF ABC TRANSPORTER"/>
    <property type="match status" value="1"/>
</dbReference>
<dbReference type="InterPro" id="IPR030678">
    <property type="entry name" value="Peptide/Ni-bd"/>
</dbReference>
<dbReference type="GO" id="GO:0043190">
    <property type="term" value="C:ATP-binding cassette (ABC) transporter complex"/>
    <property type="evidence" value="ECO:0007669"/>
    <property type="project" value="InterPro"/>
</dbReference>
<dbReference type="Gene3D" id="3.10.105.10">
    <property type="entry name" value="Dipeptide-binding Protein, Domain 3"/>
    <property type="match status" value="1"/>
</dbReference>
<dbReference type="InterPro" id="IPR000914">
    <property type="entry name" value="SBP_5_dom"/>
</dbReference>
<dbReference type="SUPFAM" id="SSF53850">
    <property type="entry name" value="Periplasmic binding protein-like II"/>
    <property type="match status" value="1"/>
</dbReference>
<dbReference type="PROSITE" id="PS51257">
    <property type="entry name" value="PROKAR_LIPOPROTEIN"/>
    <property type="match status" value="1"/>
</dbReference>
<evidence type="ECO:0000313" key="6">
    <source>
        <dbReference type="EMBL" id="OKH28909.1"/>
    </source>
</evidence>
<protein>
    <submittedName>
        <fullName evidence="6">Peptide ABC transporter substrate-binding protein</fullName>
    </submittedName>
</protein>
<dbReference type="PIRSF" id="PIRSF002741">
    <property type="entry name" value="MppA"/>
    <property type="match status" value="1"/>
</dbReference>
<dbReference type="GO" id="GO:0042597">
    <property type="term" value="C:periplasmic space"/>
    <property type="evidence" value="ECO:0007669"/>
    <property type="project" value="UniProtKB-ARBA"/>
</dbReference>
<comment type="caution">
    <text evidence="6">The sequence shown here is derived from an EMBL/GenBank/DDBJ whole genome shotgun (WGS) entry which is preliminary data.</text>
</comment>
<evidence type="ECO:0000256" key="3">
    <source>
        <dbReference type="ARBA" id="ARBA00022448"/>
    </source>
</evidence>
<evidence type="ECO:0000256" key="2">
    <source>
        <dbReference type="ARBA" id="ARBA00005695"/>
    </source>
</evidence>
<feature type="domain" description="Solute-binding protein family 5" evidence="5">
    <location>
        <begin position="92"/>
        <end position="458"/>
    </location>
</feature>
<dbReference type="Proteomes" id="UP000185984">
    <property type="component" value="Unassembled WGS sequence"/>
</dbReference>
<dbReference type="GO" id="GO:1904680">
    <property type="term" value="F:peptide transmembrane transporter activity"/>
    <property type="evidence" value="ECO:0007669"/>
    <property type="project" value="TreeGrafter"/>
</dbReference>
<dbReference type="Pfam" id="PF00496">
    <property type="entry name" value="SBP_bac_5"/>
    <property type="match status" value="1"/>
</dbReference>
<sequence>MNWLVSRRRLWSLGKFIGLSLLCCLLVVSCNDRPPGTTSSVSPTSANSMRLVVGTTLRPRTLDPADNYELAGSNIMTSLSDRLYTYAVGTGELVPQLATALPQVSADGLTYTIPVRQGVVFHDGTAFNAEAMAFSLNRFIQNGGKPASLLSDVVDSVQASGEYELTIRLKNAFAAFPSLLAFSGLCAVSPQAYEIGTGQFKPREFVGTGPYQLVQFTPNLIRMDVFDKYWGEKPANQGIDFQILSSSANLFNSFRTGQVDIAYQTFDPEQVQSLKQQAQSNGWQALEEKSNVVTHLGLNIKQQPLDNPVVRRAIAAMIDRPLITQRVYQQQAEPLYSMIPNTFDSYKPVFQTTYGDGNVEQAKALLAQAGYTSANPLTIEIAYPAYSLTREQVASTLQEYGSQRLDGAVQIQTKAEEGATFFANISKGVYQAVLLDWYPDFGDADNYIHPFLSCTQGNATAGCEQGASQSQGLFYYSDRMNQLIEQQRQEQNPQTRAALFAQIQDLIAQDVPAIPLVQNKDYAFGQQTIQGLQVDPILKLPLWDIAKRASS</sequence>
<name>A0A1U7HZ97_9CHRO</name>
<dbReference type="STRING" id="247279.NIES1031_03185"/>
<keyword evidence="3" id="KW-0813">Transport</keyword>
<dbReference type="CDD" id="cd08519">
    <property type="entry name" value="PBP2_NikA_DppA_OppA_like_20"/>
    <property type="match status" value="1"/>
</dbReference>
<dbReference type="GO" id="GO:0030313">
    <property type="term" value="C:cell envelope"/>
    <property type="evidence" value="ECO:0007669"/>
    <property type="project" value="UniProtKB-SubCell"/>
</dbReference>
<dbReference type="PANTHER" id="PTHR30290:SF10">
    <property type="entry name" value="PERIPLASMIC OLIGOPEPTIDE-BINDING PROTEIN-RELATED"/>
    <property type="match status" value="1"/>
</dbReference>
<evidence type="ECO:0000259" key="5">
    <source>
        <dbReference type="Pfam" id="PF00496"/>
    </source>
</evidence>
<dbReference type="Gene3D" id="3.40.190.10">
    <property type="entry name" value="Periplasmic binding protein-like II"/>
    <property type="match status" value="1"/>
</dbReference>
<comment type="similarity">
    <text evidence="2">Belongs to the bacterial solute-binding protein 5 family.</text>
</comment>
<evidence type="ECO:0000256" key="1">
    <source>
        <dbReference type="ARBA" id="ARBA00004196"/>
    </source>
</evidence>
<reference evidence="6 7" key="1">
    <citation type="submission" date="2016-11" db="EMBL/GenBank/DDBJ databases">
        <title>Draft Genome Sequences of Nine Cyanobacterial Strains from Diverse Habitats.</title>
        <authorList>
            <person name="Zhu T."/>
            <person name="Hou S."/>
            <person name="Lu X."/>
            <person name="Hess W.R."/>
        </authorList>
    </citation>
    <scope>NUCLEOTIDE SEQUENCE [LARGE SCALE GENOMIC DNA]</scope>
    <source>
        <strain evidence="6 7">5.2 s.c.1</strain>
    </source>
</reference>
<keyword evidence="4" id="KW-0732">Signal</keyword>
<keyword evidence="7" id="KW-1185">Reference proteome</keyword>